<feature type="signal peptide" evidence="7">
    <location>
        <begin position="1"/>
        <end position="21"/>
    </location>
</feature>
<organism evidence="9 10">
    <name type="scientific">Symplocastrum torsivum CPER-KK1</name>
    <dbReference type="NCBI Taxonomy" id="450513"/>
    <lineage>
        <taxon>Bacteria</taxon>
        <taxon>Bacillati</taxon>
        <taxon>Cyanobacteriota</taxon>
        <taxon>Cyanophyceae</taxon>
        <taxon>Oscillatoriophycideae</taxon>
        <taxon>Oscillatoriales</taxon>
        <taxon>Microcoleaceae</taxon>
        <taxon>Symplocastrum</taxon>
    </lineage>
</organism>
<dbReference type="Pfam" id="PF01497">
    <property type="entry name" value="Peripla_BP_2"/>
    <property type="match status" value="1"/>
</dbReference>
<dbReference type="Gene3D" id="3.40.50.1980">
    <property type="entry name" value="Nitrogenase molybdenum iron protein domain"/>
    <property type="match status" value="2"/>
</dbReference>
<evidence type="ECO:0000313" key="10">
    <source>
        <dbReference type="Proteomes" id="UP000753908"/>
    </source>
</evidence>
<comment type="similarity">
    <text evidence="2">Belongs to the bacterial solute-binding protein 8 family.</text>
</comment>
<dbReference type="InterPro" id="IPR002491">
    <property type="entry name" value="ABC_transptr_periplasmic_BD"/>
</dbReference>
<dbReference type="PANTHER" id="PTHR30532">
    <property type="entry name" value="IRON III DICITRATE-BINDING PERIPLASMIC PROTEIN"/>
    <property type="match status" value="1"/>
</dbReference>
<reference evidence="9" key="1">
    <citation type="submission" date="2021-05" db="EMBL/GenBank/DDBJ databases">
        <authorList>
            <person name="Pietrasiak N."/>
            <person name="Ward R."/>
            <person name="Stajich J.E."/>
            <person name="Kurbessoian T."/>
        </authorList>
    </citation>
    <scope>NUCLEOTIDE SEQUENCE</scope>
    <source>
        <strain evidence="9">CPER-KK1</strain>
    </source>
</reference>
<feature type="chain" id="PRO_5036795697" evidence="7">
    <location>
        <begin position="22"/>
        <end position="342"/>
    </location>
</feature>
<dbReference type="PANTHER" id="PTHR30532:SF25">
    <property type="entry name" value="IRON(III) DICITRATE-BINDING PERIPLASMIC PROTEIN"/>
    <property type="match status" value="1"/>
</dbReference>
<dbReference type="SUPFAM" id="SSF53807">
    <property type="entry name" value="Helical backbone' metal receptor"/>
    <property type="match status" value="1"/>
</dbReference>
<gene>
    <name evidence="9" type="ORF">KME25_01550</name>
</gene>
<name>A0A951PG02_9CYAN</name>
<dbReference type="AlphaFoldDB" id="A0A951PG02"/>
<evidence type="ECO:0000256" key="2">
    <source>
        <dbReference type="ARBA" id="ARBA00008814"/>
    </source>
</evidence>
<feature type="compositionally biased region" description="Basic and acidic residues" evidence="6">
    <location>
        <begin position="44"/>
        <end position="56"/>
    </location>
</feature>
<sequence>MTLRVIQLCLFALLAFGLVCACSGSLSQDSVSTGSQLSESVKAAPHDGDSPKTQERLESPCRMVKHALGETCVPAHPQRVVALVSDAVVSLLSLGVQPIGAVSNVPSFVLDKLKDVEILGYSEQVNLEKILLLKPDLILAQKWNAEPVYDKLSKIAPTVITDFRIGEWKEALALHAEALGMTDKAKQLMAQYDERIERFKAQMGRLKQTSISLIGVYPEGIFIFFQNSFGGTILEDIGLPRPPAQVRDNSRMMGERISKELMRYADGDVILAWSHSDTLATVRSARENLNRLKSDPLWLKLDAVEQGRVYQVEDHWTIGSPLTANLVLDDLFKYLIEERSKT</sequence>
<evidence type="ECO:0000256" key="4">
    <source>
        <dbReference type="ARBA" id="ARBA00022729"/>
    </source>
</evidence>
<evidence type="ECO:0000256" key="7">
    <source>
        <dbReference type="SAM" id="SignalP"/>
    </source>
</evidence>
<dbReference type="CDD" id="cd01146">
    <property type="entry name" value="FhuD"/>
    <property type="match status" value="1"/>
</dbReference>
<evidence type="ECO:0000256" key="6">
    <source>
        <dbReference type="SAM" id="MobiDB-lite"/>
    </source>
</evidence>
<dbReference type="EMBL" id="JAHHIF010000002">
    <property type="protein sequence ID" value="MBW4543125.1"/>
    <property type="molecule type" value="Genomic_DNA"/>
</dbReference>
<feature type="domain" description="Fe/B12 periplasmic-binding" evidence="8">
    <location>
        <begin position="79"/>
        <end position="339"/>
    </location>
</feature>
<keyword evidence="4 7" id="KW-0732">Signal</keyword>
<evidence type="ECO:0000256" key="3">
    <source>
        <dbReference type="ARBA" id="ARBA00022448"/>
    </source>
</evidence>
<dbReference type="GO" id="GO:0030288">
    <property type="term" value="C:outer membrane-bounded periplasmic space"/>
    <property type="evidence" value="ECO:0007669"/>
    <property type="project" value="TreeGrafter"/>
</dbReference>
<keyword evidence="5" id="KW-0175">Coiled coil</keyword>
<evidence type="ECO:0000259" key="8">
    <source>
        <dbReference type="PROSITE" id="PS50983"/>
    </source>
</evidence>
<protein>
    <submittedName>
        <fullName evidence="9">Iron-siderophore ABC transporter substrate-binding protein</fullName>
    </submittedName>
</protein>
<proteinExistence type="inferred from homology"/>
<evidence type="ECO:0000256" key="1">
    <source>
        <dbReference type="ARBA" id="ARBA00004196"/>
    </source>
</evidence>
<dbReference type="GO" id="GO:1901678">
    <property type="term" value="P:iron coordination entity transport"/>
    <property type="evidence" value="ECO:0007669"/>
    <property type="project" value="UniProtKB-ARBA"/>
</dbReference>
<accession>A0A951PG02</accession>
<keyword evidence="3" id="KW-0813">Transport</keyword>
<reference evidence="9" key="2">
    <citation type="journal article" date="2022" name="Microbiol. Resour. Announc.">
        <title>Metagenome Sequencing to Explore Phylogenomics of Terrestrial Cyanobacteria.</title>
        <authorList>
            <person name="Ward R.D."/>
            <person name="Stajich J.E."/>
            <person name="Johansen J.R."/>
            <person name="Huntemann M."/>
            <person name="Clum A."/>
            <person name="Foster B."/>
            <person name="Foster B."/>
            <person name="Roux S."/>
            <person name="Palaniappan K."/>
            <person name="Varghese N."/>
            <person name="Mukherjee S."/>
            <person name="Reddy T.B.K."/>
            <person name="Daum C."/>
            <person name="Copeland A."/>
            <person name="Chen I.A."/>
            <person name="Ivanova N.N."/>
            <person name="Kyrpides N.C."/>
            <person name="Shapiro N."/>
            <person name="Eloe-Fadrosh E.A."/>
            <person name="Pietrasiak N."/>
        </authorList>
    </citation>
    <scope>NUCLEOTIDE SEQUENCE</scope>
    <source>
        <strain evidence="9">CPER-KK1</strain>
    </source>
</reference>
<feature type="region of interest" description="Disordered" evidence="6">
    <location>
        <begin position="37"/>
        <end position="56"/>
    </location>
</feature>
<evidence type="ECO:0000256" key="5">
    <source>
        <dbReference type="SAM" id="Coils"/>
    </source>
</evidence>
<evidence type="ECO:0000313" key="9">
    <source>
        <dbReference type="EMBL" id="MBW4543125.1"/>
    </source>
</evidence>
<comment type="caution">
    <text evidence="9">The sequence shown here is derived from an EMBL/GenBank/DDBJ whole genome shotgun (WGS) entry which is preliminary data.</text>
</comment>
<dbReference type="InterPro" id="IPR051313">
    <property type="entry name" value="Bact_iron-sidero_bind"/>
</dbReference>
<feature type="coiled-coil region" evidence="5">
    <location>
        <begin position="182"/>
        <end position="209"/>
    </location>
</feature>
<dbReference type="PROSITE" id="PS51257">
    <property type="entry name" value="PROKAR_LIPOPROTEIN"/>
    <property type="match status" value="1"/>
</dbReference>
<dbReference type="PROSITE" id="PS50983">
    <property type="entry name" value="FE_B12_PBP"/>
    <property type="match status" value="1"/>
</dbReference>
<comment type="subcellular location">
    <subcellularLocation>
        <location evidence="1">Cell envelope</location>
    </subcellularLocation>
</comment>
<dbReference type="Proteomes" id="UP000753908">
    <property type="component" value="Unassembled WGS sequence"/>
</dbReference>